<dbReference type="Gene3D" id="1.10.287.2900">
    <property type="match status" value="1"/>
</dbReference>
<protein>
    <recommendedName>
        <fullName evidence="2">GCK domain-containing protein</fullName>
    </recommendedName>
</protein>
<evidence type="ECO:0000259" key="2">
    <source>
        <dbReference type="SMART" id="SM01227"/>
    </source>
</evidence>
<accession>A0A8S1ZL55</accession>
<dbReference type="PANTHER" id="PTHR34357:SF2">
    <property type="entry name" value="F26F24.3-RELATED"/>
    <property type="match status" value="1"/>
</dbReference>
<dbReference type="InterPro" id="IPR012891">
    <property type="entry name" value="GCK_dom"/>
</dbReference>
<organism evidence="3 4">
    <name type="scientific">Arabidopsis arenosa</name>
    <name type="common">Sand rock-cress</name>
    <name type="synonym">Cardaminopsis arenosa</name>
    <dbReference type="NCBI Taxonomy" id="38785"/>
    <lineage>
        <taxon>Eukaryota</taxon>
        <taxon>Viridiplantae</taxon>
        <taxon>Streptophyta</taxon>
        <taxon>Embryophyta</taxon>
        <taxon>Tracheophyta</taxon>
        <taxon>Spermatophyta</taxon>
        <taxon>Magnoliopsida</taxon>
        <taxon>eudicotyledons</taxon>
        <taxon>Gunneridae</taxon>
        <taxon>Pentapetalae</taxon>
        <taxon>rosids</taxon>
        <taxon>malvids</taxon>
        <taxon>Brassicales</taxon>
        <taxon>Brassicaceae</taxon>
        <taxon>Camelineae</taxon>
        <taxon>Arabidopsis</taxon>
    </lineage>
</organism>
<dbReference type="Proteomes" id="UP000682877">
    <property type="component" value="Chromosome 1"/>
</dbReference>
<sequence length="397" mass="46304">MSSTDLKAENTDPKSQNNQVPSEELGDSSSDNWLYRFQDFMEGGACKESYLDLIYCFDDEEPKYSEILENCMKAHSDYYEPVIARLETCKEQLTKDLEAVFLPSTLLDQTKEGDIEKEESFIAFMKGGSCKESYTAWSDCAKEAEKNKEDVNIKCAEVSEMWNNCMDAHSDYYHPYLAPIETAANDFAKKLEAFVSRKQADFDLSHGIGIMSPTDLKPENSNTKTQNYRGPSKAQRERYRMFMIGGGCKESFTAFEDCEGNTIVDCSETMWKLDQCMKVHLDYYQPYYSIWKTVDEIEERNRDPVFPAKEPKEKAKQVSEFMRGPCRESIRSFRRRDAEYTRNNNTLTFHRKLEAFDTVYKCMEAHSDYNQYQAFLSSMKRRYEYYDKEFDAAARKL</sequence>
<evidence type="ECO:0000256" key="1">
    <source>
        <dbReference type="SAM" id="MobiDB-lite"/>
    </source>
</evidence>
<reference evidence="3" key="1">
    <citation type="submission" date="2021-01" db="EMBL/GenBank/DDBJ databases">
        <authorList>
            <person name="Bezrukov I."/>
        </authorList>
    </citation>
    <scope>NUCLEOTIDE SEQUENCE</scope>
</reference>
<keyword evidence="4" id="KW-1185">Reference proteome</keyword>
<proteinExistence type="predicted"/>
<feature type="domain" description="GCK" evidence="2">
    <location>
        <begin position="33"/>
        <end position="97"/>
    </location>
</feature>
<evidence type="ECO:0000313" key="4">
    <source>
        <dbReference type="Proteomes" id="UP000682877"/>
    </source>
</evidence>
<feature type="domain" description="GCK" evidence="2">
    <location>
        <begin position="235"/>
        <end position="302"/>
    </location>
</feature>
<feature type="compositionally biased region" description="Polar residues" evidence="1">
    <location>
        <begin position="13"/>
        <end position="28"/>
    </location>
</feature>
<dbReference type="PANTHER" id="PTHR34357">
    <property type="entry name" value="F7A19.14 PROTEIN-RELATED"/>
    <property type="match status" value="1"/>
</dbReference>
<feature type="domain" description="GCK" evidence="2">
    <location>
        <begin position="314"/>
        <end position="390"/>
    </location>
</feature>
<gene>
    <name evidence="3" type="ORF">AARE701A_LOCUS1023</name>
</gene>
<dbReference type="SMART" id="SM01227">
    <property type="entry name" value="GCK"/>
    <property type="match status" value="4"/>
</dbReference>
<feature type="region of interest" description="Disordered" evidence="1">
    <location>
        <begin position="1"/>
        <end position="28"/>
    </location>
</feature>
<dbReference type="Pfam" id="PF07802">
    <property type="entry name" value="GCK"/>
    <property type="match status" value="4"/>
</dbReference>
<feature type="compositionally biased region" description="Basic and acidic residues" evidence="1">
    <location>
        <begin position="1"/>
        <end position="12"/>
    </location>
</feature>
<name>A0A8S1ZL55_ARAAE</name>
<evidence type="ECO:0000313" key="3">
    <source>
        <dbReference type="EMBL" id="CAE5957302.1"/>
    </source>
</evidence>
<dbReference type="EMBL" id="LR999451">
    <property type="protein sequence ID" value="CAE5957302.1"/>
    <property type="molecule type" value="Genomic_DNA"/>
</dbReference>
<feature type="domain" description="GCK" evidence="2">
    <location>
        <begin position="117"/>
        <end position="191"/>
    </location>
</feature>
<dbReference type="AlphaFoldDB" id="A0A8S1ZL55"/>